<dbReference type="Gene3D" id="3.40.1260.10">
    <property type="entry name" value="DsrEFH-like"/>
    <property type="match status" value="1"/>
</dbReference>
<evidence type="ECO:0000313" key="1">
    <source>
        <dbReference type="EMBL" id="SPF32472.1"/>
    </source>
</evidence>
<proteinExistence type="predicted"/>
<dbReference type="PANTHER" id="PTHR37691">
    <property type="entry name" value="BLR3518 PROTEIN"/>
    <property type="match status" value="1"/>
</dbReference>
<dbReference type="SUPFAM" id="SSF75169">
    <property type="entry name" value="DsrEFH-like"/>
    <property type="match status" value="1"/>
</dbReference>
<sequence length="114" mass="12820">MNKFKVVFHMYEQVKVSVVLNNIRNLISDIGVENLEIEMVTNGDAVKVFVKNTSEFGPMLKELAEKQVIFCACANAMRKFGIRKNELLDFVMVDSSGGGEIVRRKAAGWSYICP</sequence>
<organism evidence="1 2">
    <name type="scientific">Candidatus Desulfosporosinus infrequens</name>
    <dbReference type="NCBI Taxonomy" id="2043169"/>
    <lineage>
        <taxon>Bacteria</taxon>
        <taxon>Bacillati</taxon>
        <taxon>Bacillota</taxon>
        <taxon>Clostridia</taxon>
        <taxon>Eubacteriales</taxon>
        <taxon>Desulfitobacteriaceae</taxon>
        <taxon>Desulfosporosinus</taxon>
    </lineage>
</organism>
<dbReference type="Proteomes" id="UP000238916">
    <property type="component" value="Unassembled WGS sequence"/>
</dbReference>
<dbReference type="AlphaFoldDB" id="A0A2U3JYH0"/>
<dbReference type="PANTHER" id="PTHR37691:SF1">
    <property type="entry name" value="BLR3518 PROTEIN"/>
    <property type="match status" value="1"/>
</dbReference>
<reference evidence="2" key="1">
    <citation type="submission" date="2018-02" db="EMBL/GenBank/DDBJ databases">
        <authorList>
            <person name="Hausmann B."/>
        </authorList>
    </citation>
    <scope>NUCLEOTIDE SEQUENCE [LARGE SCALE GENOMIC DNA]</scope>
    <source>
        <strain evidence="2">Peat soil MAG SbF1</strain>
    </source>
</reference>
<dbReference type="InterPro" id="IPR027396">
    <property type="entry name" value="DsrEFH-like"/>
</dbReference>
<dbReference type="EMBL" id="OMOF01000015">
    <property type="protein sequence ID" value="SPF32472.1"/>
    <property type="molecule type" value="Genomic_DNA"/>
</dbReference>
<protein>
    <submittedName>
        <fullName evidence="1">Uncharacterized protein</fullName>
    </submittedName>
</protein>
<evidence type="ECO:0000313" key="2">
    <source>
        <dbReference type="Proteomes" id="UP000238916"/>
    </source>
</evidence>
<dbReference type="InterPro" id="IPR003787">
    <property type="entry name" value="Sulphur_relay_DsrE/F-like"/>
</dbReference>
<accession>A0A2U3JYH0</accession>
<dbReference type="Pfam" id="PF02635">
    <property type="entry name" value="DsrE"/>
    <property type="match status" value="1"/>
</dbReference>
<name>A0A2U3JYH0_9FIRM</name>
<gene>
    <name evidence="1" type="ORF">SBF1_1110038</name>
</gene>